<reference evidence="3" key="1">
    <citation type="submission" date="2022-11" db="UniProtKB">
        <authorList>
            <consortium name="WormBaseParasite"/>
        </authorList>
    </citation>
    <scope>IDENTIFICATION</scope>
</reference>
<accession>A0A914GSM0</accession>
<protein>
    <submittedName>
        <fullName evidence="3">Uncharacterized protein</fullName>
    </submittedName>
</protein>
<evidence type="ECO:0000256" key="1">
    <source>
        <dbReference type="SAM" id="MobiDB-lite"/>
    </source>
</evidence>
<dbReference type="WBParaSite" id="Gr19_v10_g10012.t1">
    <property type="protein sequence ID" value="Gr19_v10_g10012.t1"/>
    <property type="gene ID" value="Gr19_v10_g10012"/>
</dbReference>
<feature type="region of interest" description="Disordered" evidence="1">
    <location>
        <begin position="42"/>
        <end position="76"/>
    </location>
</feature>
<name>A0A914GSM0_GLORO</name>
<keyword evidence="2" id="KW-1185">Reference proteome</keyword>
<evidence type="ECO:0000313" key="3">
    <source>
        <dbReference type="WBParaSite" id="Gr19_v10_g10012.t1"/>
    </source>
</evidence>
<feature type="compositionally biased region" description="Pro residues" evidence="1">
    <location>
        <begin position="61"/>
        <end position="73"/>
    </location>
</feature>
<proteinExistence type="predicted"/>
<dbReference type="AlphaFoldDB" id="A0A914GSM0"/>
<evidence type="ECO:0000313" key="2">
    <source>
        <dbReference type="Proteomes" id="UP000887572"/>
    </source>
</evidence>
<sequence>MRLGKPLAHGSASLLASTALYFGLNSLASVWKEDPGIPTALLAGVGHLPSPSSHPPEDASPLPPRPRVPPTSPHSPQLAALELGELRSAITELVQRSDPPHH</sequence>
<dbReference type="Proteomes" id="UP000887572">
    <property type="component" value="Unplaced"/>
</dbReference>
<organism evidence="2 3">
    <name type="scientific">Globodera rostochiensis</name>
    <name type="common">Golden nematode worm</name>
    <name type="synonym">Heterodera rostochiensis</name>
    <dbReference type="NCBI Taxonomy" id="31243"/>
    <lineage>
        <taxon>Eukaryota</taxon>
        <taxon>Metazoa</taxon>
        <taxon>Ecdysozoa</taxon>
        <taxon>Nematoda</taxon>
        <taxon>Chromadorea</taxon>
        <taxon>Rhabditida</taxon>
        <taxon>Tylenchina</taxon>
        <taxon>Tylenchomorpha</taxon>
        <taxon>Tylenchoidea</taxon>
        <taxon>Heteroderidae</taxon>
        <taxon>Heteroderinae</taxon>
        <taxon>Globodera</taxon>
    </lineage>
</organism>